<protein>
    <submittedName>
        <fullName evidence="2">Major tail protein</fullName>
    </submittedName>
</protein>
<organism evidence="2">
    <name type="scientific">Mammaliicoccus phage MSShimriz1</name>
    <dbReference type="NCBI Taxonomy" id="3230127"/>
    <lineage>
        <taxon>Viruses</taxon>
    </lineage>
</organism>
<proteinExistence type="predicted"/>
<name>A0AAU8GSE3_9VIRU</name>
<dbReference type="InterPro" id="IPR008964">
    <property type="entry name" value="Invasin/intimin_cell_adhesion"/>
</dbReference>
<dbReference type="EMBL" id="PP931174">
    <property type="protein sequence ID" value="XCH45082.1"/>
    <property type="molecule type" value="Genomic_DNA"/>
</dbReference>
<feature type="domain" description="BIG2" evidence="1">
    <location>
        <begin position="68"/>
        <end position="145"/>
    </location>
</feature>
<dbReference type="Gene3D" id="2.60.40.1080">
    <property type="match status" value="1"/>
</dbReference>
<dbReference type="SMART" id="SM00635">
    <property type="entry name" value="BID_2"/>
    <property type="match status" value="1"/>
</dbReference>
<sequence>MATKLNLYKGNTKIKSVDKAIEGRTTIQITELIPNTEYAKGEYSVTYSNDSGESNRVDVPAFKTLPIGVQTVTLDVDTLELTEGDTHQLVATVKPDNATDKTVKFTTDSEATATVDSNGIITAIKEGTANIKATSTSGNKTDIVIVTVKAKEIEPPQNIVVAPSDVNTMVTAE</sequence>
<evidence type="ECO:0000259" key="1">
    <source>
        <dbReference type="SMART" id="SM00635"/>
    </source>
</evidence>
<dbReference type="Pfam" id="PF02368">
    <property type="entry name" value="Big_2"/>
    <property type="match status" value="1"/>
</dbReference>
<dbReference type="SUPFAM" id="SSF49373">
    <property type="entry name" value="Invasin/intimin cell-adhesion fragments"/>
    <property type="match status" value="1"/>
</dbReference>
<reference evidence="2" key="1">
    <citation type="submission" date="2024-06" db="EMBL/GenBank/DDBJ databases">
        <authorList>
            <person name="Ashkenazi R."/>
            <person name="Lipszyc R.R."/>
            <person name="Braunstein R."/>
            <person name="Yerushalmy O."/>
            <person name="Alkalay-Oren S."/>
            <person name="Coppenhagn-Glazer S."/>
            <person name="Hazan R."/>
        </authorList>
    </citation>
    <scope>NUCLEOTIDE SEQUENCE</scope>
</reference>
<accession>A0AAU8GSE3</accession>
<dbReference type="InterPro" id="IPR003343">
    <property type="entry name" value="Big_2"/>
</dbReference>
<evidence type="ECO:0000313" key="2">
    <source>
        <dbReference type="EMBL" id="XCH45082.1"/>
    </source>
</evidence>